<dbReference type="Proteomes" id="UP000263232">
    <property type="component" value="Chromosome"/>
</dbReference>
<dbReference type="RefSeq" id="WP_118989638.1">
    <property type="nucleotide sequence ID" value="NZ_CP023434.1"/>
</dbReference>
<sequence>MKRALIHVDYSNDFVADDGVLTAGQPAQEILPNVMRLTKEFYEQGEDIFITMDTHIAGDPYHPETKLYPPHNIAGTWGHELYGEMQIYYDEIKDSDHVHYIQKTRYSAFAGTDLDIRLRERKVDTVVILGVATDICVLHTAMDAYNLGYQIVVYEDTVASFNPDGHTFALNHIKSSLGGDVI</sequence>
<dbReference type="InterPro" id="IPR000868">
    <property type="entry name" value="Isochorismatase-like_dom"/>
</dbReference>
<dbReference type="OrthoDB" id="9796485at2"/>
<dbReference type="KEGG" id="abae:CL176_00975"/>
<reference evidence="4 5" key="1">
    <citation type="submission" date="2017-09" db="EMBL/GenBank/DDBJ databases">
        <title>Complete genome sequence of Oxytococcus suis strain ZY16052.</title>
        <authorList>
            <person name="Li F."/>
        </authorList>
    </citation>
    <scope>NUCLEOTIDE SEQUENCE [LARGE SCALE GENOMIC DNA]</scope>
    <source>
        <strain evidence="4 5">ZY16052</strain>
    </source>
</reference>
<evidence type="ECO:0000313" key="4">
    <source>
        <dbReference type="EMBL" id="AXY24714.1"/>
    </source>
</evidence>
<dbReference type="Gene3D" id="3.40.50.850">
    <property type="entry name" value="Isochorismatase-like"/>
    <property type="match status" value="1"/>
</dbReference>
<dbReference type="CDD" id="cd00431">
    <property type="entry name" value="cysteine_hydrolases"/>
    <property type="match status" value="1"/>
</dbReference>
<keyword evidence="5" id="KW-1185">Reference proteome</keyword>
<protein>
    <submittedName>
        <fullName evidence="4">Isochorismatase</fullName>
    </submittedName>
</protein>
<accession>A0A347WI07</accession>
<name>A0A347WI07_9LACT</name>
<dbReference type="GO" id="GO:0016787">
    <property type="term" value="F:hydrolase activity"/>
    <property type="evidence" value="ECO:0007669"/>
    <property type="project" value="UniProtKB-KW"/>
</dbReference>
<dbReference type="Pfam" id="PF00857">
    <property type="entry name" value="Isochorismatase"/>
    <property type="match status" value="1"/>
</dbReference>
<evidence type="ECO:0000313" key="5">
    <source>
        <dbReference type="Proteomes" id="UP000263232"/>
    </source>
</evidence>
<dbReference type="EMBL" id="CP023434">
    <property type="protein sequence ID" value="AXY24714.1"/>
    <property type="molecule type" value="Genomic_DNA"/>
</dbReference>
<comment type="similarity">
    <text evidence="1">Belongs to the isochorismatase family.</text>
</comment>
<evidence type="ECO:0000256" key="2">
    <source>
        <dbReference type="ARBA" id="ARBA00022801"/>
    </source>
</evidence>
<keyword evidence="2" id="KW-0378">Hydrolase</keyword>
<dbReference type="InterPro" id="IPR050272">
    <property type="entry name" value="Isochorismatase-like_hydrls"/>
</dbReference>
<gene>
    <name evidence="4" type="ORF">CL176_00975</name>
</gene>
<feature type="domain" description="Isochorismatase-like" evidence="3">
    <location>
        <begin position="4"/>
        <end position="178"/>
    </location>
</feature>
<evidence type="ECO:0000259" key="3">
    <source>
        <dbReference type="Pfam" id="PF00857"/>
    </source>
</evidence>
<organism evidence="4 5">
    <name type="scientific">Suicoccus acidiformans</name>
    <dbReference type="NCBI Taxonomy" id="2036206"/>
    <lineage>
        <taxon>Bacteria</taxon>
        <taxon>Bacillati</taxon>
        <taxon>Bacillota</taxon>
        <taxon>Bacilli</taxon>
        <taxon>Lactobacillales</taxon>
        <taxon>Aerococcaceae</taxon>
        <taxon>Suicoccus</taxon>
    </lineage>
</organism>
<dbReference type="PANTHER" id="PTHR43540">
    <property type="entry name" value="PEROXYUREIDOACRYLATE/UREIDOACRYLATE AMIDOHYDROLASE-RELATED"/>
    <property type="match status" value="1"/>
</dbReference>
<dbReference type="SUPFAM" id="SSF52499">
    <property type="entry name" value="Isochorismatase-like hydrolases"/>
    <property type="match status" value="1"/>
</dbReference>
<evidence type="ECO:0000256" key="1">
    <source>
        <dbReference type="ARBA" id="ARBA00006336"/>
    </source>
</evidence>
<dbReference type="InterPro" id="IPR036380">
    <property type="entry name" value="Isochorismatase-like_sf"/>
</dbReference>
<dbReference type="PANTHER" id="PTHR43540:SF10">
    <property type="entry name" value="ISOCHORISMATASE"/>
    <property type="match status" value="1"/>
</dbReference>
<dbReference type="AlphaFoldDB" id="A0A347WI07"/>
<proteinExistence type="inferred from homology"/>